<evidence type="ECO:0000256" key="1">
    <source>
        <dbReference type="SAM" id="Phobius"/>
    </source>
</evidence>
<protein>
    <submittedName>
        <fullName evidence="2">Uncharacterized protein</fullName>
    </submittedName>
</protein>
<feature type="transmembrane region" description="Helical" evidence="1">
    <location>
        <begin position="129"/>
        <end position="146"/>
    </location>
</feature>
<organism evidence="2 3">
    <name type="scientific">Defluviitoga tunisiensis</name>
    <dbReference type="NCBI Taxonomy" id="1006576"/>
    <lineage>
        <taxon>Bacteria</taxon>
        <taxon>Thermotogati</taxon>
        <taxon>Thermotogota</taxon>
        <taxon>Thermotogae</taxon>
        <taxon>Petrotogales</taxon>
        <taxon>Petrotogaceae</taxon>
        <taxon>Defluviitoga</taxon>
    </lineage>
</organism>
<feature type="transmembrane region" description="Helical" evidence="1">
    <location>
        <begin position="26"/>
        <end position="47"/>
    </location>
</feature>
<gene>
    <name evidence="2" type="ORF">DTL3_0125</name>
</gene>
<sequence length="147" mass="17394">MNNMFLDFYNALFHPNKILESSKNSFFIPILISILFILSPVFLYNPVYPLIEHFNTFKIRLLFFILFFSYLSAGIRLLFCGNDNKTFYYSYLSSVSPLIFGILGKRCLYLALIWSLILKTFVDFKTKSYFSLIVGLVFDVFLIYWLF</sequence>
<evidence type="ECO:0000313" key="3">
    <source>
        <dbReference type="Proteomes" id="UP000032809"/>
    </source>
</evidence>
<feature type="transmembrane region" description="Helical" evidence="1">
    <location>
        <begin position="99"/>
        <end position="117"/>
    </location>
</feature>
<dbReference type="OrthoDB" id="49237at2"/>
<keyword evidence="1" id="KW-0812">Transmembrane</keyword>
<reference evidence="3" key="1">
    <citation type="submission" date="2014-11" db="EMBL/GenBank/DDBJ databases">
        <authorList>
            <person name="Wibberg D."/>
        </authorList>
    </citation>
    <scope>NUCLEOTIDE SEQUENCE [LARGE SCALE GENOMIC DNA]</scope>
    <source>
        <strain evidence="3">L3</strain>
    </source>
</reference>
<dbReference type="STRING" id="1006576.DTL3_0125"/>
<dbReference type="HOGENOM" id="CLU_1765007_0_0_0"/>
<keyword evidence="1" id="KW-0472">Membrane</keyword>
<dbReference type="RefSeq" id="WP_045087073.1">
    <property type="nucleotide sequence ID" value="NZ_LN824141.1"/>
</dbReference>
<feature type="transmembrane region" description="Helical" evidence="1">
    <location>
        <begin position="59"/>
        <end position="79"/>
    </location>
</feature>
<dbReference type="AlphaFoldDB" id="A0A0C7NHK1"/>
<proteinExistence type="predicted"/>
<keyword evidence="1" id="KW-1133">Transmembrane helix</keyword>
<accession>A0A0C7NHK1</accession>
<evidence type="ECO:0000313" key="2">
    <source>
        <dbReference type="EMBL" id="CEP77456.1"/>
    </source>
</evidence>
<dbReference type="Proteomes" id="UP000032809">
    <property type="component" value="Chromosome I"/>
</dbReference>
<name>A0A0C7NHK1_DEFTU</name>
<keyword evidence="3" id="KW-1185">Reference proteome</keyword>
<dbReference type="KEGG" id="dtn:DTL3_0125"/>
<dbReference type="EMBL" id="LN824141">
    <property type="protein sequence ID" value="CEP77456.1"/>
    <property type="molecule type" value="Genomic_DNA"/>
</dbReference>